<dbReference type="PIRSF" id="PIRSF011861">
    <property type="entry name" value="Biotinidase"/>
    <property type="match status" value="1"/>
</dbReference>
<dbReference type="Gene3D" id="3.60.110.10">
    <property type="entry name" value="Carbon-nitrogen hydrolase"/>
    <property type="match status" value="1"/>
</dbReference>
<dbReference type="CDD" id="cd07567">
    <property type="entry name" value="biotinidase_like"/>
    <property type="match status" value="1"/>
</dbReference>
<evidence type="ECO:0000259" key="10">
    <source>
        <dbReference type="PROSITE" id="PS50263"/>
    </source>
</evidence>
<evidence type="ECO:0000256" key="4">
    <source>
        <dbReference type="ARBA" id="ARBA00023180"/>
    </source>
</evidence>
<dbReference type="Pfam" id="PF00795">
    <property type="entry name" value="CN_hydrolase"/>
    <property type="match status" value="1"/>
</dbReference>
<reference evidence="11" key="1">
    <citation type="journal article" date="2010" name="Science">
        <title>The genome of the Western clawed frog Xenopus tropicalis.</title>
        <authorList>
            <person name="Hellsten U."/>
            <person name="Harland R.M."/>
            <person name="Gilchrist M.J."/>
            <person name="Hendrix D."/>
            <person name="Jurka J."/>
            <person name="Kapitonov V."/>
            <person name="Ovcharenko I."/>
            <person name="Putnam N.H."/>
            <person name="Shu S."/>
            <person name="Taher L."/>
            <person name="Blitz I.L."/>
            <person name="Blumberg B."/>
            <person name="Dichmann D.S."/>
            <person name="Dubchak I."/>
            <person name="Amaya E."/>
            <person name="Detter J.C."/>
            <person name="Fletcher R."/>
            <person name="Gerhard D.S."/>
            <person name="Goodstein D."/>
            <person name="Graves T."/>
            <person name="Grigoriev I.V."/>
            <person name="Grimwood J."/>
            <person name="Kawashima T."/>
            <person name="Lindquist E."/>
            <person name="Lucas S.M."/>
            <person name="Mead P.E."/>
            <person name="Mitros T."/>
            <person name="Ogino H."/>
            <person name="Ohta Y."/>
            <person name="Poliakov A.V."/>
            <person name="Pollet N."/>
            <person name="Robert J."/>
            <person name="Salamov A."/>
            <person name="Sater A.K."/>
            <person name="Schmutz J."/>
            <person name="Terry A."/>
            <person name="Vize P.D."/>
            <person name="Warren W.C."/>
            <person name="Wells D."/>
            <person name="Wills A."/>
            <person name="Wilson R.K."/>
            <person name="Zimmerman L.B."/>
            <person name="Zorn A.M."/>
            <person name="Grainger R."/>
            <person name="Grammer T."/>
            <person name="Khokha M.K."/>
            <person name="Richardson P.M."/>
            <person name="Rokhsar D.S."/>
        </authorList>
    </citation>
    <scope>NUCLEOTIDE SEQUENCE [LARGE SCALE GENOMIC DNA]</scope>
    <source>
        <strain evidence="11">Nigerian</strain>
    </source>
</reference>
<evidence type="ECO:0000256" key="1">
    <source>
        <dbReference type="ARBA" id="ARBA00008225"/>
    </source>
</evidence>
<dbReference type="Bgee" id="ENSXETG00000035930">
    <property type="expression patterns" value="Expressed in egg cell and 13 other cell types or tissues"/>
</dbReference>
<dbReference type="InterPro" id="IPR043957">
    <property type="entry name" value="Vanin_C"/>
</dbReference>
<feature type="active site" description="Proton acceptor" evidence="9">
    <location>
        <position position="90"/>
    </location>
</feature>
<keyword evidence="4" id="KW-0325">Glycoprotein</keyword>
<feature type="active site" description="Proton donor" evidence="9">
    <location>
        <position position="189"/>
    </location>
</feature>
<dbReference type="EC" id="3.5.1.12" evidence="6"/>
<keyword evidence="3" id="KW-0378">Hydrolase</keyword>
<gene>
    <name evidence="11" type="primary">btd</name>
</gene>
<reference evidence="11" key="2">
    <citation type="submission" date="2021-03" db="UniProtKB">
        <authorList>
            <consortium name="Ensembl"/>
        </authorList>
    </citation>
    <scope>IDENTIFICATION</scope>
</reference>
<evidence type="ECO:0000256" key="7">
    <source>
        <dbReference type="ARBA" id="ARBA00039680"/>
    </source>
</evidence>
<evidence type="ECO:0000256" key="6">
    <source>
        <dbReference type="ARBA" id="ARBA00039012"/>
    </source>
</evidence>
<dbReference type="InterPro" id="IPR012101">
    <property type="entry name" value="Biotinidase-like_euk"/>
</dbReference>
<dbReference type="InterPro" id="IPR003010">
    <property type="entry name" value="C-N_Hydrolase"/>
</dbReference>
<accession>A0A803JDG4</accession>
<comment type="similarity">
    <text evidence="1">Belongs to the carbon-nitrogen hydrolase superfamily. BTD/VNN family.</text>
</comment>
<feature type="domain" description="CN hydrolase" evidence="10">
    <location>
        <begin position="42"/>
        <end position="329"/>
    </location>
</feature>
<keyword evidence="2" id="KW-0732">Signal</keyword>
<dbReference type="PANTHER" id="PTHR10609:SF14">
    <property type="entry name" value="BIOTINIDASE"/>
    <property type="match status" value="1"/>
</dbReference>
<feature type="active site" description="Nucleophile" evidence="9">
    <location>
        <position position="222"/>
    </location>
</feature>
<protein>
    <recommendedName>
        <fullName evidence="7">Biotinidase</fullName>
        <ecNumber evidence="6">3.5.1.12</ecNumber>
    </recommendedName>
</protein>
<proteinExistence type="inferred from homology"/>
<evidence type="ECO:0000256" key="3">
    <source>
        <dbReference type="ARBA" id="ARBA00022801"/>
    </source>
</evidence>
<dbReference type="GeneTree" id="ENSGT00390000013823"/>
<evidence type="ECO:0000256" key="8">
    <source>
        <dbReference type="ARBA" id="ARBA00043697"/>
    </source>
</evidence>
<name>A0A803JDG4_XENTR</name>
<dbReference type="AlphaFoldDB" id="A0A803JDG4"/>
<dbReference type="PROSITE" id="PS50263">
    <property type="entry name" value="CN_HYDROLASE"/>
    <property type="match status" value="1"/>
</dbReference>
<comment type="function">
    <text evidence="5">Catalytic release of biotin from biocytin, the product of biotin-dependent carboxylases degradation.</text>
</comment>
<dbReference type="Pfam" id="PF19018">
    <property type="entry name" value="Vanin_C"/>
    <property type="match status" value="1"/>
</dbReference>
<dbReference type="InterPro" id="IPR040154">
    <property type="entry name" value="Biotinidase/VNN"/>
</dbReference>
<organism evidence="11">
    <name type="scientific">Xenopus tropicalis</name>
    <name type="common">Western clawed frog</name>
    <name type="synonym">Silurana tropicalis</name>
    <dbReference type="NCBI Taxonomy" id="8364"/>
    <lineage>
        <taxon>Eukaryota</taxon>
        <taxon>Metazoa</taxon>
        <taxon>Chordata</taxon>
        <taxon>Craniata</taxon>
        <taxon>Vertebrata</taxon>
        <taxon>Euteleostomi</taxon>
        <taxon>Amphibia</taxon>
        <taxon>Batrachia</taxon>
        <taxon>Anura</taxon>
        <taxon>Pipoidea</taxon>
        <taxon>Pipidae</taxon>
        <taxon>Xenopodinae</taxon>
        <taxon>Xenopus</taxon>
        <taxon>Silurana</taxon>
    </lineage>
</organism>
<dbReference type="FunCoup" id="A0A803JDG4">
    <property type="interactions" value="246"/>
</dbReference>
<evidence type="ECO:0000313" key="11">
    <source>
        <dbReference type="Ensembl" id="ENSXETP00000105924"/>
    </source>
</evidence>
<dbReference type="FunFam" id="3.60.110.10:FF:000001">
    <property type="entry name" value="biotinidase isoform X1"/>
    <property type="match status" value="1"/>
</dbReference>
<dbReference type="SUPFAM" id="SSF56317">
    <property type="entry name" value="Carbon-nitrogen hydrolase"/>
    <property type="match status" value="1"/>
</dbReference>
<evidence type="ECO:0000256" key="2">
    <source>
        <dbReference type="ARBA" id="ARBA00022729"/>
    </source>
</evidence>
<evidence type="ECO:0000256" key="9">
    <source>
        <dbReference type="PIRSR" id="PIRSR011861-1"/>
    </source>
</evidence>
<dbReference type="InParanoid" id="A0A803JDG4"/>
<comment type="catalytic activity">
    <reaction evidence="8">
        <text>biocytin + H2O = biotin + L-lysine</text>
        <dbReference type="Rhea" id="RHEA:77171"/>
        <dbReference type="ChEBI" id="CHEBI:15377"/>
        <dbReference type="ChEBI" id="CHEBI:32551"/>
        <dbReference type="ChEBI" id="CHEBI:57586"/>
        <dbReference type="ChEBI" id="CHEBI:195545"/>
        <dbReference type="EC" id="3.5.1.12"/>
    </reaction>
</comment>
<dbReference type="Ensembl" id="ENSXETT00000120189">
    <property type="protein sequence ID" value="ENSXETP00000105924"/>
    <property type="gene ID" value="ENSXETG00000035930"/>
</dbReference>
<evidence type="ECO:0000256" key="5">
    <source>
        <dbReference type="ARBA" id="ARBA00037073"/>
    </source>
</evidence>
<dbReference type="GO" id="GO:0047708">
    <property type="term" value="F:biotinidase activity"/>
    <property type="evidence" value="ECO:0007669"/>
    <property type="project" value="UniProtKB-EC"/>
</dbReference>
<dbReference type="PANTHER" id="PTHR10609">
    <property type="entry name" value="BIOTINIDASE-RELATED"/>
    <property type="match status" value="1"/>
</dbReference>
<sequence>MWHFLKSEMLQISCTICIYIFCCLVPLLNGDSVAYYTAAVYEHHAILNQNSSTLTDRKSALEFMFQNLDIYEIQVATAAERGAQIIVFPEDGIHGFNYTRQSIYPYLDFLPPSHLLPWNPCQEPDRFSDTEVLQRLSCMAVKGRMYLVANLGTKVPCEHHHFRCPDGRYQFNTNVVFSSNGTLVASYFKQNLYFEYGFDIPPKAQHVVFNTPFASKFGLITCFDILFYKPAVSLVESHMVKHILYPTAWMNQLPLLSAIQIQRAFASAFGINLLAANIHHTKLGMTGSGIYSPSQSYFYFDMTSDNGKLLIGKVPVDPLPAGHNAQVSFGSQNINRLHWLHGDVCELDRAEHCRASLLRHQLPPSEFQAEMMYDNFTFIPLAAVEGAVKVCSSFCCYLNYTKTLESDEFYALGIFDGLHTVHGTYYLQICALVKCGGLEPETCGQEVTEAGTIINFQLWGNFTTKHIFPMLLTSGVTLHLPDSWGWKDSHCYMKNENMSSGLVTAALYGRLYNLD</sequence>
<dbReference type="InterPro" id="IPR036526">
    <property type="entry name" value="C-N_Hydrolase_sf"/>
</dbReference>